<evidence type="ECO:0000313" key="9">
    <source>
        <dbReference type="EMBL" id="QUN05138.1"/>
    </source>
</evidence>
<dbReference type="NCBIfam" id="TIGR03302">
    <property type="entry name" value="OM_YfiO"/>
    <property type="match status" value="1"/>
</dbReference>
<dbReference type="InterPro" id="IPR011990">
    <property type="entry name" value="TPR-like_helical_dom_sf"/>
</dbReference>
<dbReference type="HAMAP" id="MF_00922">
    <property type="entry name" value="OM_assembly_BamD"/>
    <property type="match status" value="1"/>
</dbReference>
<evidence type="ECO:0000256" key="7">
    <source>
        <dbReference type="PROSITE-ProRule" id="PRU00339"/>
    </source>
</evidence>
<evidence type="ECO:0000256" key="1">
    <source>
        <dbReference type="ARBA" id="ARBA00022729"/>
    </source>
</evidence>
<evidence type="ECO:0000256" key="2">
    <source>
        <dbReference type="ARBA" id="ARBA00023136"/>
    </source>
</evidence>
<evidence type="ECO:0000259" key="8">
    <source>
        <dbReference type="Pfam" id="PF13525"/>
    </source>
</evidence>
<feature type="repeat" description="TPR" evidence="7">
    <location>
        <begin position="73"/>
        <end position="106"/>
    </location>
</feature>
<proteinExistence type="inferred from homology"/>
<dbReference type="Gene3D" id="1.25.40.10">
    <property type="entry name" value="Tetratricopeptide repeat domain"/>
    <property type="match status" value="1"/>
</dbReference>
<evidence type="ECO:0000313" key="10">
    <source>
        <dbReference type="Proteomes" id="UP000679575"/>
    </source>
</evidence>
<dbReference type="Proteomes" id="UP000679575">
    <property type="component" value="Chromosome"/>
</dbReference>
<dbReference type="RefSeq" id="WP_212594173.1">
    <property type="nucleotide sequence ID" value="NZ_CP073587.1"/>
</dbReference>
<dbReference type="PROSITE" id="PS50005">
    <property type="entry name" value="TPR"/>
    <property type="match status" value="1"/>
</dbReference>
<keyword evidence="3 6" id="KW-0564">Palmitate</keyword>
<feature type="domain" description="Outer membrane lipoprotein BamD-like" evidence="8">
    <location>
        <begin position="34"/>
        <end position="238"/>
    </location>
</feature>
<evidence type="ECO:0000256" key="5">
    <source>
        <dbReference type="ARBA" id="ARBA00023288"/>
    </source>
</evidence>
<sequence>MHKFVKGAAIAFFSLAIVACSSKPDEEELLAGKESPEDLYSQARTSMELGNFSKATKTLEALDSKYPFGPYKTQVQLDLIYAYYKQDDTANAIANIDRFLKLNPTHPDADYVIYMRGLVNMQADSYMLHEMLNIDRTDRDPQNAKDAFKDFARLIKTYPNSKYAPDAQKRMQFLKNRLASYSIRVAEYYMKMDAWAAAAVRAQTVLETYPDTPFVERALEIMADAYGELGQKELKQHALSVMKANFPNNEMLKN</sequence>
<reference evidence="9 10" key="1">
    <citation type="submission" date="2021-04" db="EMBL/GenBank/DDBJ databases">
        <title>Novel species identification of genus Shewanella.</title>
        <authorList>
            <person name="Liu G."/>
        </authorList>
    </citation>
    <scope>NUCLEOTIDE SEQUENCE [LARGE SCALE GENOMIC DNA]</scope>
    <source>
        <strain evidence="9 10">FJAT-54481</strain>
    </source>
</reference>
<keyword evidence="7" id="KW-0802">TPR repeat</keyword>
<dbReference type="CDD" id="cd15830">
    <property type="entry name" value="BamD"/>
    <property type="match status" value="1"/>
</dbReference>
<dbReference type="PROSITE" id="PS51257">
    <property type="entry name" value="PROKAR_LIPOPROTEIN"/>
    <property type="match status" value="1"/>
</dbReference>
<dbReference type="InterPro" id="IPR017689">
    <property type="entry name" value="BamD"/>
</dbReference>
<dbReference type="InterPro" id="IPR039565">
    <property type="entry name" value="BamD-like"/>
</dbReference>
<keyword evidence="4 6" id="KW-0998">Cell outer membrane</keyword>
<evidence type="ECO:0000256" key="4">
    <source>
        <dbReference type="ARBA" id="ARBA00023237"/>
    </source>
</evidence>
<comment type="function">
    <text evidence="6">Part of the outer membrane protein assembly complex, which is involved in assembly and insertion of beta-barrel proteins into the outer membrane.</text>
</comment>
<protein>
    <recommendedName>
        <fullName evidence="6">Outer membrane protein assembly factor BamD</fullName>
    </recommendedName>
</protein>
<gene>
    <name evidence="6" type="primary">bamD</name>
    <name evidence="9" type="ORF">KDN34_13115</name>
</gene>
<name>A0ABX7YRJ0_9GAMM</name>
<keyword evidence="10" id="KW-1185">Reference proteome</keyword>
<organism evidence="9 10">
    <name type="scientific">Shewanella yunxiaonensis</name>
    <dbReference type="NCBI Taxonomy" id="2829809"/>
    <lineage>
        <taxon>Bacteria</taxon>
        <taxon>Pseudomonadati</taxon>
        <taxon>Pseudomonadota</taxon>
        <taxon>Gammaproteobacteria</taxon>
        <taxon>Alteromonadales</taxon>
        <taxon>Shewanellaceae</taxon>
        <taxon>Shewanella</taxon>
    </lineage>
</organism>
<evidence type="ECO:0000256" key="6">
    <source>
        <dbReference type="HAMAP-Rule" id="MF_00922"/>
    </source>
</evidence>
<comment type="subcellular location">
    <subcellularLocation>
        <location evidence="6">Cell outer membrane</location>
        <topology evidence="6">Lipid-anchor</topology>
    </subcellularLocation>
</comment>
<dbReference type="SUPFAM" id="SSF48452">
    <property type="entry name" value="TPR-like"/>
    <property type="match status" value="1"/>
</dbReference>
<keyword evidence="5 6" id="KW-0449">Lipoprotein</keyword>
<keyword evidence="1 6" id="KW-0732">Signal</keyword>
<dbReference type="EMBL" id="CP073587">
    <property type="protein sequence ID" value="QUN05138.1"/>
    <property type="molecule type" value="Genomic_DNA"/>
</dbReference>
<keyword evidence="2 6" id="KW-0472">Membrane</keyword>
<dbReference type="PANTHER" id="PTHR37423:SF1">
    <property type="entry name" value="OUTER MEMBRANE PROTEIN ASSEMBLY FACTOR BAMD"/>
    <property type="match status" value="1"/>
</dbReference>
<accession>A0ABX7YRJ0</accession>
<comment type="subunit">
    <text evidence="6">Part of the Bam complex.</text>
</comment>
<dbReference type="InterPro" id="IPR019734">
    <property type="entry name" value="TPR_rpt"/>
</dbReference>
<evidence type="ECO:0000256" key="3">
    <source>
        <dbReference type="ARBA" id="ARBA00023139"/>
    </source>
</evidence>
<comment type="similarity">
    <text evidence="6">Belongs to the BamD family.</text>
</comment>
<dbReference type="PANTHER" id="PTHR37423">
    <property type="entry name" value="SOLUBLE LYTIC MUREIN TRANSGLYCOSYLASE-RELATED"/>
    <property type="match status" value="1"/>
</dbReference>
<dbReference type="Pfam" id="PF13525">
    <property type="entry name" value="YfiO"/>
    <property type="match status" value="1"/>
</dbReference>